<dbReference type="PANTHER" id="PTHR43008">
    <property type="entry name" value="BENZIL REDUCTASE"/>
    <property type="match status" value="1"/>
</dbReference>
<organism evidence="3 4">
    <name type="scientific">Stylophora pistillata</name>
    <name type="common">Smooth cauliflower coral</name>
    <dbReference type="NCBI Taxonomy" id="50429"/>
    <lineage>
        <taxon>Eukaryota</taxon>
        <taxon>Metazoa</taxon>
        <taxon>Cnidaria</taxon>
        <taxon>Anthozoa</taxon>
        <taxon>Hexacorallia</taxon>
        <taxon>Scleractinia</taxon>
        <taxon>Astrocoeniina</taxon>
        <taxon>Pocilloporidae</taxon>
        <taxon>Stylophora</taxon>
    </lineage>
</organism>
<dbReference type="Proteomes" id="UP000225706">
    <property type="component" value="Unassembled WGS sequence"/>
</dbReference>
<dbReference type="InterPro" id="IPR036291">
    <property type="entry name" value="NAD(P)-bd_dom_sf"/>
</dbReference>
<evidence type="ECO:0000256" key="2">
    <source>
        <dbReference type="ARBA" id="ARBA00023002"/>
    </source>
</evidence>
<dbReference type="FunFam" id="3.40.50.720:FF:000753">
    <property type="entry name" value="Predicted protein"/>
    <property type="match status" value="1"/>
</dbReference>
<dbReference type="SUPFAM" id="SSF51735">
    <property type="entry name" value="NAD(P)-binding Rossmann-fold domains"/>
    <property type="match status" value="1"/>
</dbReference>
<dbReference type="InterPro" id="IPR002347">
    <property type="entry name" value="SDR_fam"/>
</dbReference>
<keyword evidence="2" id="KW-0560">Oxidoreductase</keyword>
<dbReference type="GO" id="GO:0016616">
    <property type="term" value="F:oxidoreductase activity, acting on the CH-OH group of donors, NAD or NADP as acceptor"/>
    <property type="evidence" value="ECO:0007669"/>
    <property type="project" value="UniProtKB-ARBA"/>
</dbReference>
<dbReference type="GO" id="GO:0050664">
    <property type="term" value="F:oxidoreductase activity, acting on NAD(P)H, oxygen as acceptor"/>
    <property type="evidence" value="ECO:0007669"/>
    <property type="project" value="TreeGrafter"/>
</dbReference>
<evidence type="ECO:0000313" key="3">
    <source>
        <dbReference type="EMBL" id="PFX15253.1"/>
    </source>
</evidence>
<name>A0A2B4REK0_STYPI</name>
<dbReference type="PANTHER" id="PTHR43008:SF4">
    <property type="entry name" value="CHAIN DEHYDROGENASE, PUTATIVE (AFU_ORTHOLOGUE AFUA_4G08710)-RELATED"/>
    <property type="match status" value="1"/>
</dbReference>
<dbReference type="OrthoDB" id="47007at2759"/>
<dbReference type="Pfam" id="PF13561">
    <property type="entry name" value="adh_short_C2"/>
    <property type="match status" value="1"/>
</dbReference>
<protein>
    <submittedName>
        <fullName evidence="3">Enoyl-[acyl-carrier-protein] reductase [NADPH] FabL</fullName>
    </submittedName>
</protein>
<sequence>MFGIITGGTRGLGFDAANEMASNGYTHLILTYNSNTERADQAKKTLEERYGVKVFLVKGDLVRPEAVDAIFDCVEKNFGNELNALIHNAGAAIGVSSVAETEAAKKAAASYKETIGFGKFDDFATYDYFQEIYPKCFIRMVERAIKVMEDGKGYILAISTYGSNCMQTVKPGYAITTQAKGGLELLVRYYAQALAPRGITVNAIIPGYILSDAWHHLTASKGGIESEAVKGMIQRSPMKRFGEGREFGHVTAFLCSPKASFITGVSLPVDGGLHLQ</sequence>
<dbReference type="Gene3D" id="3.40.50.720">
    <property type="entry name" value="NAD(P)-binding Rossmann-like Domain"/>
    <property type="match status" value="1"/>
</dbReference>
<comment type="caution">
    <text evidence="3">The sequence shown here is derived from an EMBL/GenBank/DDBJ whole genome shotgun (WGS) entry which is preliminary data.</text>
</comment>
<evidence type="ECO:0000256" key="1">
    <source>
        <dbReference type="ARBA" id="ARBA00006484"/>
    </source>
</evidence>
<reference evidence="4" key="1">
    <citation type="journal article" date="2017" name="bioRxiv">
        <title>Comparative analysis of the genomes of Stylophora pistillata and Acropora digitifera provides evidence for extensive differences between species of corals.</title>
        <authorList>
            <person name="Voolstra C.R."/>
            <person name="Li Y."/>
            <person name="Liew Y.J."/>
            <person name="Baumgarten S."/>
            <person name="Zoccola D."/>
            <person name="Flot J.-F."/>
            <person name="Tambutte S."/>
            <person name="Allemand D."/>
            <person name="Aranda M."/>
        </authorList>
    </citation>
    <scope>NUCLEOTIDE SEQUENCE [LARGE SCALE GENOMIC DNA]</scope>
</reference>
<accession>A0A2B4REK0</accession>
<comment type="similarity">
    <text evidence="1">Belongs to the short-chain dehydrogenases/reductases (SDR) family.</text>
</comment>
<evidence type="ECO:0000313" key="4">
    <source>
        <dbReference type="Proteomes" id="UP000225706"/>
    </source>
</evidence>
<proteinExistence type="inferred from homology"/>
<keyword evidence="4" id="KW-1185">Reference proteome</keyword>
<dbReference type="AlphaFoldDB" id="A0A2B4REK0"/>
<gene>
    <name evidence="3" type="primary">fabL</name>
    <name evidence="3" type="ORF">AWC38_SpisGene20542</name>
</gene>
<dbReference type="STRING" id="50429.A0A2B4REK0"/>
<dbReference type="PRINTS" id="PR00081">
    <property type="entry name" value="GDHRDH"/>
</dbReference>
<dbReference type="EMBL" id="LSMT01000668">
    <property type="protein sequence ID" value="PFX15253.1"/>
    <property type="molecule type" value="Genomic_DNA"/>
</dbReference>